<evidence type="ECO:0000256" key="2">
    <source>
        <dbReference type="ARBA" id="ARBA00006411"/>
    </source>
</evidence>
<comment type="subcellular location">
    <subcellularLocation>
        <location evidence="1">Cytoplasm</location>
    </subcellularLocation>
</comment>
<dbReference type="OrthoDB" id="5175124at2"/>
<keyword evidence="3" id="KW-0963">Cytoplasm</keyword>
<dbReference type="Pfam" id="PF14011">
    <property type="entry name" value="ESX-1_EspG"/>
    <property type="match status" value="1"/>
</dbReference>
<dbReference type="InterPro" id="IPR025734">
    <property type="entry name" value="EspG"/>
</dbReference>
<comment type="caution">
    <text evidence="5">The sequence shown here is derived from an EMBL/GenBank/DDBJ whole genome shotgun (WGS) entry which is preliminary data.</text>
</comment>
<evidence type="ECO:0000313" key="6">
    <source>
        <dbReference type="Proteomes" id="UP000316628"/>
    </source>
</evidence>
<protein>
    <submittedName>
        <fullName evidence="5">ESAT-6 protein secretion system EspG family protein</fullName>
    </submittedName>
</protein>
<keyword evidence="6" id="KW-1185">Reference proteome</keyword>
<sequence>MARRSATAVVLSHLEFDLLWEDLGAGEPPYPLEVPSHGGTMDERDALGSEVLRTLTEAGLADGRDVSPELEDLFALLAHGEVSVDALVFRPHPWRVLATSRGGRGVLAVLNDREVALEPVTDLTSAITRVVGDAPAGPGEQVRMPRPVFAAAMDAYARSGHAALERTLAEAGITGRATRSITTLVDSPRKSTGQLAATGPAGRSRVLSWTETAAGRYALTTEQSPDTEWVHLSPADTPWLTRHLTALLTLARGPRP</sequence>
<gene>
    <name evidence="5" type="ORF">FHX81_6576</name>
</gene>
<proteinExistence type="inferred from homology"/>
<accession>A0A543JMQ1</accession>
<organism evidence="5 6">
    <name type="scientific">Saccharothrix saharensis</name>
    <dbReference type="NCBI Taxonomy" id="571190"/>
    <lineage>
        <taxon>Bacteria</taxon>
        <taxon>Bacillati</taxon>
        <taxon>Actinomycetota</taxon>
        <taxon>Actinomycetes</taxon>
        <taxon>Pseudonocardiales</taxon>
        <taxon>Pseudonocardiaceae</taxon>
        <taxon>Saccharothrix</taxon>
    </lineage>
</organism>
<dbReference type="EMBL" id="VFPP01000001">
    <property type="protein sequence ID" value="TQM84136.1"/>
    <property type="molecule type" value="Genomic_DNA"/>
</dbReference>
<evidence type="ECO:0000256" key="1">
    <source>
        <dbReference type="ARBA" id="ARBA00004496"/>
    </source>
</evidence>
<evidence type="ECO:0000313" key="5">
    <source>
        <dbReference type="EMBL" id="TQM84136.1"/>
    </source>
</evidence>
<evidence type="ECO:0000256" key="3">
    <source>
        <dbReference type="ARBA" id="ARBA00022490"/>
    </source>
</evidence>
<comment type="similarity">
    <text evidence="2">Belongs to the EspG family.</text>
</comment>
<dbReference type="Proteomes" id="UP000316628">
    <property type="component" value="Unassembled WGS sequence"/>
</dbReference>
<dbReference type="RefSeq" id="WP_141982361.1">
    <property type="nucleotide sequence ID" value="NZ_VFPP01000001.1"/>
</dbReference>
<dbReference type="AlphaFoldDB" id="A0A543JMQ1"/>
<evidence type="ECO:0000256" key="4">
    <source>
        <dbReference type="ARBA" id="ARBA00023186"/>
    </source>
</evidence>
<reference evidence="5 6" key="1">
    <citation type="submission" date="2019-06" db="EMBL/GenBank/DDBJ databases">
        <title>Sequencing the genomes of 1000 actinobacteria strains.</title>
        <authorList>
            <person name="Klenk H.-P."/>
        </authorList>
    </citation>
    <scope>NUCLEOTIDE SEQUENCE [LARGE SCALE GENOMIC DNA]</scope>
    <source>
        <strain evidence="5 6">DSM 45456</strain>
    </source>
</reference>
<keyword evidence="4" id="KW-0143">Chaperone</keyword>
<name>A0A543JMQ1_9PSEU</name>